<dbReference type="HAMAP" id="MF_00099">
    <property type="entry name" value="CheB_chemtxs"/>
    <property type="match status" value="1"/>
</dbReference>
<dbReference type="GO" id="GO:0050568">
    <property type="term" value="F:protein-glutamine glutaminase activity"/>
    <property type="evidence" value="ECO:0007669"/>
    <property type="project" value="UniProtKB-UniRule"/>
</dbReference>
<feature type="domain" description="Response regulatory" evidence="8">
    <location>
        <begin position="14"/>
        <end position="132"/>
    </location>
</feature>
<name>T2GC24_MEGG1</name>
<keyword evidence="2 5" id="KW-0145">Chemotaxis</keyword>
<dbReference type="AlphaFoldDB" id="T2GC24"/>
<dbReference type="KEGG" id="dgg:DGI_1947"/>
<dbReference type="PANTHER" id="PTHR42872">
    <property type="entry name" value="PROTEIN-GLUTAMATE METHYLESTERASE/PROTEIN-GLUTAMINE GLUTAMINASE"/>
    <property type="match status" value="1"/>
</dbReference>
<sequence>MHTAAPPDEPEDIRVLVVDDSACVREALCEMLERDRRMKVVGQAASGIEALAQVKALRPDVVTMDFQMPDMNGIEATRRIMEECPTPIVLVSAVLNPQETSTLFLALDAGALTLLEKPRLGNAGCDASVAHLVETVRLMSEVKVVRRLRRAPLTPPVSEAGSPGTAAAGKSGAAGAAAQDSATHLPYEILCIGASTGGPQALEQLLAGLDPAFPWPVLVVQHIASGFLQGLVTWLNQTSRLPVRIATPGQLLQQGVVYFAPDKRHMNLTRSMSIALEDSPPEESVKPSVNKLFRSCAAVFGRRGVGVLLTGMGRDGAAGLQAMKRSGAMTIVQDEASCIVFGMPGQAVKLGAATKVLPLQSIAGFLNWLALGRSTPSHAA</sequence>
<evidence type="ECO:0000313" key="10">
    <source>
        <dbReference type="EMBL" id="AGW13724.1"/>
    </source>
</evidence>
<dbReference type="NCBIfam" id="NF009206">
    <property type="entry name" value="PRK12555.1"/>
    <property type="match status" value="1"/>
</dbReference>
<evidence type="ECO:0000256" key="7">
    <source>
        <dbReference type="PROSITE-ProRule" id="PRU00169"/>
    </source>
</evidence>
<comment type="subcellular location">
    <subcellularLocation>
        <location evidence="5">Cytoplasm</location>
    </subcellularLocation>
</comment>
<dbReference type="SUPFAM" id="SSF52172">
    <property type="entry name" value="CheY-like"/>
    <property type="match status" value="1"/>
</dbReference>
<dbReference type="GO" id="GO:0006935">
    <property type="term" value="P:chemotaxis"/>
    <property type="evidence" value="ECO:0007669"/>
    <property type="project" value="UniProtKB-UniRule"/>
</dbReference>
<dbReference type="InterPro" id="IPR001789">
    <property type="entry name" value="Sig_transdc_resp-reg_receiver"/>
</dbReference>
<evidence type="ECO:0000259" key="8">
    <source>
        <dbReference type="PROSITE" id="PS50110"/>
    </source>
</evidence>
<comment type="domain">
    <text evidence="5">Contains a C-terminal catalytic domain, and an N-terminal region which modulates catalytic activity.</text>
</comment>
<feature type="active site" evidence="5 6">
    <location>
        <position position="222"/>
    </location>
</feature>
<comment type="catalytic activity">
    <reaction evidence="5">
        <text>L-glutaminyl-[protein] + H2O = L-glutamyl-[protein] + NH4(+)</text>
        <dbReference type="Rhea" id="RHEA:16441"/>
        <dbReference type="Rhea" id="RHEA-COMP:10207"/>
        <dbReference type="Rhea" id="RHEA-COMP:10208"/>
        <dbReference type="ChEBI" id="CHEBI:15377"/>
        <dbReference type="ChEBI" id="CHEBI:28938"/>
        <dbReference type="ChEBI" id="CHEBI:29973"/>
        <dbReference type="ChEBI" id="CHEBI:30011"/>
        <dbReference type="EC" id="3.5.1.44"/>
    </reaction>
</comment>
<dbReference type="STRING" id="1121448.DGI_1947"/>
<feature type="domain" description="CheB-type methylesterase" evidence="9">
    <location>
        <begin position="186"/>
        <end position="363"/>
    </location>
</feature>
<keyword evidence="5 7" id="KW-0597">Phosphoprotein</keyword>
<comment type="function">
    <text evidence="5">Involved in chemotaxis. Part of a chemotaxis signal transduction system that modulates chemotaxis in response to various stimuli. Catalyzes the demethylation of specific methylglutamate residues introduced into the chemoreceptors (methyl-accepting chemotaxis proteins or MCP) by CheR. Also mediates the irreversible deamidation of specific glutamine residues to glutamic acid.</text>
</comment>
<dbReference type="NCBIfam" id="NF001965">
    <property type="entry name" value="PRK00742.1"/>
    <property type="match status" value="1"/>
</dbReference>
<dbReference type="PROSITE" id="PS50122">
    <property type="entry name" value="CHEB"/>
    <property type="match status" value="1"/>
</dbReference>
<dbReference type="SUPFAM" id="SSF52738">
    <property type="entry name" value="Methylesterase CheB, C-terminal domain"/>
    <property type="match status" value="1"/>
</dbReference>
<evidence type="ECO:0000256" key="3">
    <source>
        <dbReference type="ARBA" id="ARBA00022801"/>
    </source>
</evidence>
<dbReference type="SMART" id="SM00448">
    <property type="entry name" value="REC"/>
    <property type="match status" value="1"/>
</dbReference>
<keyword evidence="3 5" id="KW-0378">Hydrolase</keyword>
<evidence type="ECO:0000313" key="11">
    <source>
        <dbReference type="Proteomes" id="UP000016587"/>
    </source>
</evidence>
<dbReference type="PANTHER" id="PTHR42872:SF6">
    <property type="entry name" value="PROTEIN-GLUTAMATE METHYLESTERASE_PROTEIN-GLUTAMINE GLUTAMINASE"/>
    <property type="match status" value="1"/>
</dbReference>
<comment type="catalytic activity">
    <reaction evidence="4 5">
        <text>[protein]-L-glutamate 5-O-methyl ester + H2O = L-glutamyl-[protein] + methanol + H(+)</text>
        <dbReference type="Rhea" id="RHEA:23236"/>
        <dbReference type="Rhea" id="RHEA-COMP:10208"/>
        <dbReference type="Rhea" id="RHEA-COMP:10311"/>
        <dbReference type="ChEBI" id="CHEBI:15377"/>
        <dbReference type="ChEBI" id="CHEBI:15378"/>
        <dbReference type="ChEBI" id="CHEBI:17790"/>
        <dbReference type="ChEBI" id="CHEBI:29973"/>
        <dbReference type="ChEBI" id="CHEBI:82795"/>
        <dbReference type="EC" id="3.1.1.61"/>
    </reaction>
</comment>
<keyword evidence="11" id="KW-1185">Reference proteome</keyword>
<dbReference type="HOGENOM" id="CLU_000445_51_0_7"/>
<dbReference type="EC" id="3.1.1.61" evidence="5"/>
<evidence type="ECO:0000259" key="9">
    <source>
        <dbReference type="PROSITE" id="PS50122"/>
    </source>
</evidence>
<reference evidence="10 11" key="1">
    <citation type="journal article" date="2013" name="J. Bacteriol.">
        <title>Roles of HynAB and Ech, the only two hydrogenases found in the model sulfate reducer Desulfovibrio gigas.</title>
        <authorList>
            <person name="Morais-Silva F.O."/>
            <person name="Santos C.I."/>
            <person name="Rodrigues R."/>
            <person name="Pereira I.A."/>
            <person name="Rodrigues-Pousada C."/>
        </authorList>
    </citation>
    <scope>NUCLEOTIDE SEQUENCE [LARGE SCALE GENOMIC DNA]</scope>
    <source>
        <strain evidence="11">ATCC 19364 / DSM 1382 / NCIMB 9332 / VKM B-1759</strain>
    </source>
</reference>
<proteinExistence type="inferred from homology"/>
<dbReference type="EMBL" id="CP006585">
    <property type="protein sequence ID" value="AGW13724.1"/>
    <property type="molecule type" value="Genomic_DNA"/>
</dbReference>
<dbReference type="Gene3D" id="3.40.50.180">
    <property type="entry name" value="Methylesterase CheB, C-terminal domain"/>
    <property type="match status" value="1"/>
</dbReference>
<comment type="PTM">
    <text evidence="5">Phosphorylated by CheA. Phosphorylation of the N-terminal regulatory domain activates the methylesterase activity.</text>
</comment>
<feature type="modified residue" description="4-aspartylphosphate" evidence="5 7">
    <location>
        <position position="65"/>
    </location>
</feature>
<feature type="active site" evidence="5 6">
    <location>
        <position position="195"/>
    </location>
</feature>
<dbReference type="Pfam" id="PF01339">
    <property type="entry name" value="CheB_methylest"/>
    <property type="match status" value="1"/>
</dbReference>
<dbReference type="InterPro" id="IPR000673">
    <property type="entry name" value="Sig_transdc_resp-reg_Me-estase"/>
</dbReference>
<evidence type="ECO:0000256" key="2">
    <source>
        <dbReference type="ARBA" id="ARBA00022500"/>
    </source>
</evidence>
<dbReference type="Pfam" id="PF00072">
    <property type="entry name" value="Response_reg"/>
    <property type="match status" value="1"/>
</dbReference>
<organism evidence="10 11">
    <name type="scientific">Megalodesulfovibrio gigas (strain ATCC 19364 / DSM 1382 / NCIMB 9332 / VKM B-1759)</name>
    <name type="common">Desulfovibrio gigas</name>
    <dbReference type="NCBI Taxonomy" id="1121448"/>
    <lineage>
        <taxon>Bacteria</taxon>
        <taxon>Pseudomonadati</taxon>
        <taxon>Thermodesulfobacteriota</taxon>
        <taxon>Desulfovibrionia</taxon>
        <taxon>Desulfovibrionales</taxon>
        <taxon>Desulfovibrionaceae</taxon>
        <taxon>Megalodesulfovibrio</taxon>
    </lineage>
</organism>
<dbReference type="Gene3D" id="3.40.50.2300">
    <property type="match status" value="1"/>
</dbReference>
<evidence type="ECO:0000256" key="5">
    <source>
        <dbReference type="HAMAP-Rule" id="MF_00099"/>
    </source>
</evidence>
<dbReference type="CDD" id="cd17541">
    <property type="entry name" value="REC_CheB-like"/>
    <property type="match status" value="1"/>
</dbReference>
<gene>
    <name evidence="5" type="primary">cheB</name>
    <name evidence="10" type="ORF">DGI_1947</name>
</gene>
<dbReference type="eggNOG" id="COG2201">
    <property type="taxonomic scope" value="Bacteria"/>
</dbReference>
<evidence type="ECO:0000256" key="4">
    <source>
        <dbReference type="ARBA" id="ARBA00048267"/>
    </source>
</evidence>
<dbReference type="PROSITE" id="PS50110">
    <property type="entry name" value="RESPONSE_REGULATORY"/>
    <property type="match status" value="1"/>
</dbReference>
<dbReference type="InterPro" id="IPR011006">
    <property type="entry name" value="CheY-like_superfamily"/>
</dbReference>
<dbReference type="EC" id="3.5.1.44" evidence="5"/>
<keyword evidence="1 5" id="KW-0963">Cytoplasm</keyword>
<feature type="active site" evidence="5 6">
    <location>
        <position position="315"/>
    </location>
</feature>
<dbReference type="Proteomes" id="UP000016587">
    <property type="component" value="Chromosome"/>
</dbReference>
<dbReference type="GO" id="GO:0000156">
    <property type="term" value="F:phosphorelay response regulator activity"/>
    <property type="evidence" value="ECO:0007669"/>
    <property type="project" value="InterPro"/>
</dbReference>
<accession>T2GC24</accession>
<dbReference type="InterPro" id="IPR008248">
    <property type="entry name" value="CheB-like"/>
</dbReference>
<dbReference type="InterPro" id="IPR035909">
    <property type="entry name" value="CheB_C"/>
</dbReference>
<dbReference type="GO" id="GO:0008984">
    <property type="term" value="F:protein-glutamate methylesterase activity"/>
    <property type="evidence" value="ECO:0007669"/>
    <property type="project" value="UniProtKB-UniRule"/>
</dbReference>
<comment type="similarity">
    <text evidence="5">Belongs to the CheB family.</text>
</comment>
<dbReference type="GO" id="GO:0005737">
    <property type="term" value="C:cytoplasm"/>
    <property type="evidence" value="ECO:0007669"/>
    <property type="project" value="UniProtKB-SubCell"/>
</dbReference>
<protein>
    <recommendedName>
        <fullName evidence="5">Protein-glutamate methylesterase/protein-glutamine glutaminase</fullName>
        <ecNumber evidence="5">3.1.1.61</ecNumber>
        <ecNumber evidence="5">3.5.1.44</ecNumber>
    </recommendedName>
</protein>
<evidence type="ECO:0000256" key="6">
    <source>
        <dbReference type="PROSITE-ProRule" id="PRU00050"/>
    </source>
</evidence>
<dbReference type="CDD" id="cd16432">
    <property type="entry name" value="CheB_Rec"/>
    <property type="match status" value="1"/>
</dbReference>
<dbReference type="PATRIC" id="fig|1121448.10.peg.1902"/>
<evidence type="ECO:0000256" key="1">
    <source>
        <dbReference type="ARBA" id="ARBA00022490"/>
    </source>
</evidence>
<dbReference type="PIRSF" id="PIRSF000876">
    <property type="entry name" value="RR_chemtxs_CheB"/>
    <property type="match status" value="1"/>
</dbReference>
<reference evidence="11" key="2">
    <citation type="submission" date="2013-07" db="EMBL/GenBank/DDBJ databases">
        <authorList>
            <person name="Morais-Silva F.O."/>
            <person name="Rezende A.M."/>
            <person name="Pimentel C."/>
            <person name="Resende D.M."/>
            <person name="Santos C.I."/>
            <person name="Clemente C."/>
            <person name="de Oliveira L.M."/>
            <person name="da Silva S.M."/>
            <person name="Costa D.A."/>
            <person name="Varela-Raposo A."/>
            <person name="Horacio E.C.A."/>
            <person name="Matos M."/>
            <person name="Flores O."/>
            <person name="Ruiz J.C."/>
            <person name="Rodrigues-Pousada C."/>
        </authorList>
    </citation>
    <scope>NUCLEOTIDE SEQUENCE [LARGE SCALE GENOMIC DNA]</scope>
    <source>
        <strain evidence="11">ATCC 19364 / DSM 1382 / NCIMB 9332 / VKM B-1759</strain>
    </source>
</reference>